<organism evidence="1 2">
    <name type="scientific">Mycena belliarum</name>
    <dbReference type="NCBI Taxonomy" id="1033014"/>
    <lineage>
        <taxon>Eukaryota</taxon>
        <taxon>Fungi</taxon>
        <taxon>Dikarya</taxon>
        <taxon>Basidiomycota</taxon>
        <taxon>Agaricomycotina</taxon>
        <taxon>Agaricomycetes</taxon>
        <taxon>Agaricomycetidae</taxon>
        <taxon>Agaricales</taxon>
        <taxon>Marasmiineae</taxon>
        <taxon>Mycenaceae</taxon>
        <taxon>Mycena</taxon>
    </lineage>
</organism>
<comment type="caution">
    <text evidence="1">The sequence shown here is derived from an EMBL/GenBank/DDBJ whole genome shotgun (WGS) entry which is preliminary data.</text>
</comment>
<accession>A0AAD6XL06</accession>
<dbReference type="AlphaFoldDB" id="A0AAD6XL06"/>
<reference evidence="1" key="1">
    <citation type="submission" date="2023-03" db="EMBL/GenBank/DDBJ databases">
        <title>Massive genome expansion in bonnet fungi (Mycena s.s.) driven by repeated elements and novel gene families across ecological guilds.</title>
        <authorList>
            <consortium name="Lawrence Berkeley National Laboratory"/>
            <person name="Harder C.B."/>
            <person name="Miyauchi S."/>
            <person name="Viragh M."/>
            <person name="Kuo A."/>
            <person name="Thoen E."/>
            <person name="Andreopoulos B."/>
            <person name="Lu D."/>
            <person name="Skrede I."/>
            <person name="Drula E."/>
            <person name="Henrissat B."/>
            <person name="Morin E."/>
            <person name="Kohler A."/>
            <person name="Barry K."/>
            <person name="LaButti K."/>
            <person name="Morin E."/>
            <person name="Salamov A."/>
            <person name="Lipzen A."/>
            <person name="Mereny Z."/>
            <person name="Hegedus B."/>
            <person name="Baldrian P."/>
            <person name="Stursova M."/>
            <person name="Weitz H."/>
            <person name="Taylor A."/>
            <person name="Grigoriev I.V."/>
            <person name="Nagy L.G."/>
            <person name="Martin F."/>
            <person name="Kauserud H."/>
        </authorList>
    </citation>
    <scope>NUCLEOTIDE SEQUENCE</scope>
    <source>
        <strain evidence="1">CBHHK173m</strain>
    </source>
</reference>
<gene>
    <name evidence="1" type="ORF">B0H15DRAFT_372188</name>
</gene>
<dbReference type="EMBL" id="JARJCN010000033">
    <property type="protein sequence ID" value="KAJ7085834.1"/>
    <property type="molecule type" value="Genomic_DNA"/>
</dbReference>
<proteinExistence type="predicted"/>
<evidence type="ECO:0000313" key="1">
    <source>
        <dbReference type="EMBL" id="KAJ7085834.1"/>
    </source>
</evidence>
<evidence type="ECO:0000313" key="2">
    <source>
        <dbReference type="Proteomes" id="UP001222325"/>
    </source>
</evidence>
<protein>
    <submittedName>
        <fullName evidence="1">Uncharacterized protein</fullName>
    </submittedName>
</protein>
<sequence>MSVSIDIVPLAESLDMYGKPDKSSAFSLSGHVSIAITSPHSVFERRRPARIILQSVLLTFDGQTEVITTKLGYTPLRLCTITRELAPAQTVELSNEGHEDTDEPCRWNVVFDLPIPGWLPASHEFSPGDVGASTKYFLYAQVKFIVLEDHRNTAWSFTTLCSPFRSRARTLDAYKSITLRRFLDPPTDEPAPPTLVNYLLSPPRQSFSQRSLIPWEILSKIQVMASVPQHADVCEDHLPFTLRLRTKDLDDADSKRLQMISFAVDIVQEETCRRVSKISAVDSRYPVAPEDTQPPNCPLFDTHHASDMYLLGLYLPRTSTATTMSVSTSLLLTGEPVVHHLSGDNHIFGEDAVKGAETWYTMETSIPYIRALPVHLDQMADWEGALRLRPSTAGPLYDVTHAVKLSVRCTYDMPGTDEIATAELVFSIPVTFGRIAPPLPSRDILPALFHAARLPDGAYPPLPALLPHANLPVYSQLFDSQGNRKMDATPLPLYTPRSSMDSAAEVVVDVPPADEKHDHDDSELIPL</sequence>
<name>A0AAD6XL06_9AGAR</name>
<dbReference type="Proteomes" id="UP001222325">
    <property type="component" value="Unassembled WGS sequence"/>
</dbReference>
<keyword evidence="2" id="KW-1185">Reference proteome</keyword>